<dbReference type="KEGG" id="char:105900162"/>
<protein>
    <recommendedName>
        <fullName evidence="12">Kinesin-like protein</fullName>
    </recommendedName>
</protein>
<proteinExistence type="inferred from homology"/>
<organism evidence="16 17">
    <name type="scientific">Clupea harengus</name>
    <name type="common">Atlantic herring</name>
    <dbReference type="NCBI Taxonomy" id="7950"/>
    <lineage>
        <taxon>Eukaryota</taxon>
        <taxon>Metazoa</taxon>
        <taxon>Chordata</taxon>
        <taxon>Craniata</taxon>
        <taxon>Vertebrata</taxon>
        <taxon>Euteleostomi</taxon>
        <taxon>Actinopterygii</taxon>
        <taxon>Neopterygii</taxon>
        <taxon>Teleostei</taxon>
        <taxon>Clupei</taxon>
        <taxon>Clupeiformes</taxon>
        <taxon>Clupeoidei</taxon>
        <taxon>Clupeidae</taxon>
        <taxon>Clupea</taxon>
    </lineage>
</organism>
<dbReference type="GO" id="GO:0030030">
    <property type="term" value="P:cell projection organization"/>
    <property type="evidence" value="ECO:0007669"/>
    <property type="project" value="Ensembl"/>
</dbReference>
<dbReference type="Pfam" id="PF00225">
    <property type="entry name" value="Kinesin"/>
    <property type="match status" value="1"/>
</dbReference>
<gene>
    <name evidence="17" type="primary">kif17</name>
</gene>
<dbReference type="InterPro" id="IPR036961">
    <property type="entry name" value="Kinesin_motor_dom_sf"/>
</dbReference>
<dbReference type="PROSITE" id="PS50067">
    <property type="entry name" value="KINESIN_MOTOR_2"/>
    <property type="match status" value="1"/>
</dbReference>
<feature type="compositionally biased region" description="Low complexity" evidence="14">
    <location>
        <begin position="773"/>
        <end position="796"/>
    </location>
</feature>
<feature type="region of interest" description="Disordered" evidence="14">
    <location>
        <begin position="699"/>
        <end position="723"/>
    </location>
</feature>
<dbReference type="SMART" id="SM00129">
    <property type="entry name" value="KISc"/>
    <property type="match status" value="1"/>
</dbReference>
<evidence type="ECO:0000256" key="7">
    <source>
        <dbReference type="ARBA" id="ARBA00023175"/>
    </source>
</evidence>
<keyword evidence="16" id="KW-1185">Reference proteome</keyword>
<sequence length="829" mass="92502">MASESVKVVVRCRPMNDREKALNSKMIVSIETSLCQCFIEKPGASSEPPKQFTFDGTYFIDQTTEQMYNEIAYPLVEGVTEGYNGTIFAYGQTGSGKSYTMQGVVEPSSQRGVIPRAFEHVFETIQCAENTKFLVRASYLEIYNEEIRDLLGKDTKQKMELKEHPEHGVYVRDLSMHTVHSVAECERIMAQGWGNRSVGYTLMNKDSSRSHSIFTIHLEICNTDDAGKDHLRAGKLNLVDLAGSERQTKTGATGDRLREATKINLSLSALGNVISALVDGRSKHVPYRDSKLTRLLQDSLGGNTRTLMVACLSPAGDNYEESLSTLRYANRAKSIQNRPRINEDPKDALLREYQEEIKQLRALLSGQLGTANLTSLLESQMSEIEASPRSRPQSSSLESEAEKEKIKQDYEVKLARLQADYNAEQESKAKLQEAMSVLRTSYETKLSGLVGSRASRPIATNIGSQHCATPFREEEEIPGHAIPQEATTVEKDLAPAQTGGHAVSTQREPEHDGSSELSPTPTPTPLDQRHVLKRLQQLEQEFVGGEQSRNEELRQRRHQRKTLANQRKMQLIEALNQNSEEGDSVLLNVYDSIQEELHAKSKVLENKQEKLKAAKLEIRDLQSEFELERDDYLATIRRLEREGQLLQAMLERMVPLVRRDCNYSNLERLRKEAVWDEESATWRLPEVLVQKTALPAAVSPTAAAPAGRLPGQRNSGSDLGDPPFMEEEEDRYKEMLNRSDSENIASNYFKSKRASQLLAGEPVKAMALHSPPLGNGSSHLTSSGTSLSPLSSGESLMPRPFRLEALGIPLSSGKAKRKKSKAHTPSHGI</sequence>
<dbReference type="GO" id="GO:0005871">
    <property type="term" value="C:kinesin complex"/>
    <property type="evidence" value="ECO:0007669"/>
    <property type="project" value="Ensembl"/>
</dbReference>
<reference evidence="17" key="1">
    <citation type="submission" date="2025-08" db="UniProtKB">
        <authorList>
            <consortium name="RefSeq"/>
        </authorList>
    </citation>
    <scope>IDENTIFICATION</scope>
</reference>
<keyword evidence="2" id="KW-0963">Cytoplasm</keyword>
<keyword evidence="4 11" id="KW-0547">Nucleotide-binding</keyword>
<dbReference type="CTD" id="57576"/>
<evidence type="ECO:0000256" key="12">
    <source>
        <dbReference type="RuleBase" id="RU000394"/>
    </source>
</evidence>
<accession>A0A6P8FJ16</accession>
<dbReference type="RefSeq" id="XP_031423182.1">
    <property type="nucleotide sequence ID" value="XM_031567322.2"/>
</dbReference>
<dbReference type="GO" id="GO:0036064">
    <property type="term" value="C:ciliary basal body"/>
    <property type="evidence" value="ECO:0007669"/>
    <property type="project" value="Ensembl"/>
</dbReference>
<comment type="function">
    <text evidence="9">Dendrite-specific motor protein which, in association with the Apba1-containing complex (LIN-10-LIN-2-LIN-7 complex), transports vesicles containing N-methyl-D-aspartate (NMDA) receptor subunit NR2B along microtubules.</text>
</comment>
<keyword evidence="6 13" id="KW-0175">Coiled coil</keyword>
<evidence type="ECO:0000256" key="9">
    <source>
        <dbReference type="ARBA" id="ARBA00059114"/>
    </source>
</evidence>
<evidence type="ECO:0000256" key="14">
    <source>
        <dbReference type="SAM" id="MobiDB-lite"/>
    </source>
</evidence>
<keyword evidence="7 11" id="KW-0505">Motor protein</keyword>
<dbReference type="GO" id="GO:0005930">
    <property type="term" value="C:axoneme"/>
    <property type="evidence" value="ECO:0007669"/>
    <property type="project" value="Ensembl"/>
</dbReference>
<evidence type="ECO:0000259" key="15">
    <source>
        <dbReference type="PROSITE" id="PS50067"/>
    </source>
</evidence>
<evidence type="ECO:0000256" key="2">
    <source>
        <dbReference type="ARBA" id="ARBA00022490"/>
    </source>
</evidence>
<feature type="coiled-coil region" evidence="13">
    <location>
        <begin position="590"/>
        <end position="642"/>
    </location>
</feature>
<feature type="region of interest" description="Disordered" evidence="14">
    <location>
        <begin position="768"/>
        <end position="829"/>
    </location>
</feature>
<dbReference type="Gene3D" id="3.40.850.10">
    <property type="entry name" value="Kinesin motor domain"/>
    <property type="match status" value="1"/>
</dbReference>
<dbReference type="GeneID" id="105900162"/>
<evidence type="ECO:0000256" key="13">
    <source>
        <dbReference type="SAM" id="Coils"/>
    </source>
</evidence>
<keyword evidence="8" id="KW-0206">Cytoskeleton</keyword>
<evidence type="ECO:0000256" key="8">
    <source>
        <dbReference type="ARBA" id="ARBA00023212"/>
    </source>
</evidence>
<feature type="compositionally biased region" description="Basic residues" evidence="14">
    <location>
        <begin position="814"/>
        <end position="829"/>
    </location>
</feature>
<feature type="region of interest" description="Disordered" evidence="14">
    <location>
        <begin position="493"/>
        <end position="527"/>
    </location>
</feature>
<evidence type="ECO:0000313" key="17">
    <source>
        <dbReference type="RefSeq" id="XP_031423182.1"/>
    </source>
</evidence>
<keyword evidence="3 12" id="KW-0493">Microtubule</keyword>
<dbReference type="OrthoDB" id="3176171at2759"/>
<evidence type="ECO:0000256" key="10">
    <source>
        <dbReference type="ARBA" id="ARBA00062719"/>
    </source>
</evidence>
<dbReference type="GO" id="GO:0007018">
    <property type="term" value="P:microtubule-based movement"/>
    <property type="evidence" value="ECO:0007669"/>
    <property type="project" value="InterPro"/>
</dbReference>
<evidence type="ECO:0000256" key="11">
    <source>
        <dbReference type="PROSITE-ProRule" id="PRU00283"/>
    </source>
</evidence>
<feature type="domain" description="Kinesin motor" evidence="15">
    <location>
        <begin position="5"/>
        <end position="335"/>
    </location>
</feature>
<comment type="similarity">
    <text evidence="11 12">Belongs to the TRAFAC class myosin-kinesin ATPase superfamily. Kinesin family.</text>
</comment>
<dbReference type="InterPro" id="IPR001752">
    <property type="entry name" value="Kinesin_motor_dom"/>
</dbReference>
<comment type="subcellular location">
    <subcellularLocation>
        <location evidence="1">Cytoplasm</location>
        <location evidence="1">Cytoskeleton</location>
    </subcellularLocation>
</comment>
<dbReference type="GO" id="GO:0042462">
    <property type="term" value="P:eye photoreceptor cell development"/>
    <property type="evidence" value="ECO:0007669"/>
    <property type="project" value="Ensembl"/>
</dbReference>
<dbReference type="PANTHER" id="PTHR47969">
    <property type="entry name" value="CHROMOSOME-ASSOCIATED KINESIN KIF4A-RELATED"/>
    <property type="match status" value="1"/>
</dbReference>
<feature type="binding site" evidence="11">
    <location>
        <begin position="91"/>
        <end position="98"/>
    </location>
    <ligand>
        <name>ATP</name>
        <dbReference type="ChEBI" id="CHEBI:30616"/>
    </ligand>
</feature>
<dbReference type="SUPFAM" id="SSF52540">
    <property type="entry name" value="P-loop containing nucleoside triphosphate hydrolases"/>
    <property type="match status" value="1"/>
</dbReference>
<evidence type="ECO:0000256" key="1">
    <source>
        <dbReference type="ARBA" id="ARBA00004245"/>
    </source>
</evidence>
<dbReference type="PRINTS" id="PR00380">
    <property type="entry name" value="KINESINHEAVY"/>
</dbReference>
<name>A0A6P8FJ16_CLUHA</name>
<dbReference type="AlphaFoldDB" id="A0A6P8FJ16"/>
<evidence type="ECO:0000313" key="16">
    <source>
        <dbReference type="Proteomes" id="UP000515152"/>
    </source>
</evidence>
<dbReference type="GO" id="GO:0003777">
    <property type="term" value="F:microtubule motor activity"/>
    <property type="evidence" value="ECO:0007669"/>
    <property type="project" value="InterPro"/>
</dbReference>
<dbReference type="InterPro" id="IPR019821">
    <property type="entry name" value="Kinesin_motor_CS"/>
</dbReference>
<dbReference type="PANTHER" id="PTHR47969:SF21">
    <property type="entry name" value="KINESIN-LIKE PROTEIN"/>
    <property type="match status" value="1"/>
</dbReference>
<evidence type="ECO:0000256" key="3">
    <source>
        <dbReference type="ARBA" id="ARBA00022701"/>
    </source>
</evidence>
<comment type="subunit">
    <text evidence="10">Homodimer. Interacts with APBA1 (via PDZ domain); the interaction is direct and is required for association of KIF17 with the cargo that is to be transported. Interacts with IFT B complex components IFT52 and IFT57. Interacts with IFT70B. Interacts with PIWIL1. Interacts with TBATA.</text>
</comment>
<dbReference type="PROSITE" id="PS00411">
    <property type="entry name" value="KINESIN_MOTOR_1"/>
    <property type="match status" value="1"/>
</dbReference>
<dbReference type="GO" id="GO:0035845">
    <property type="term" value="P:photoreceptor cell outer segment organization"/>
    <property type="evidence" value="ECO:0007669"/>
    <property type="project" value="Ensembl"/>
</dbReference>
<dbReference type="InterPro" id="IPR027640">
    <property type="entry name" value="Kinesin-like_fam"/>
</dbReference>
<dbReference type="Proteomes" id="UP000515152">
    <property type="component" value="Chromosome 5"/>
</dbReference>
<evidence type="ECO:0000256" key="6">
    <source>
        <dbReference type="ARBA" id="ARBA00023054"/>
    </source>
</evidence>
<evidence type="ECO:0000256" key="5">
    <source>
        <dbReference type="ARBA" id="ARBA00022840"/>
    </source>
</evidence>
<evidence type="ECO:0000256" key="4">
    <source>
        <dbReference type="ARBA" id="ARBA00022741"/>
    </source>
</evidence>
<dbReference type="GO" id="GO:0005874">
    <property type="term" value="C:microtubule"/>
    <property type="evidence" value="ECO:0007669"/>
    <property type="project" value="UniProtKB-KW"/>
</dbReference>
<dbReference type="GO" id="GO:0005524">
    <property type="term" value="F:ATP binding"/>
    <property type="evidence" value="ECO:0007669"/>
    <property type="project" value="UniProtKB-UniRule"/>
</dbReference>
<keyword evidence="5 11" id="KW-0067">ATP-binding</keyword>
<dbReference type="InterPro" id="IPR027417">
    <property type="entry name" value="P-loop_NTPase"/>
</dbReference>
<dbReference type="GO" id="GO:0008017">
    <property type="term" value="F:microtubule binding"/>
    <property type="evidence" value="ECO:0007669"/>
    <property type="project" value="InterPro"/>
</dbReference>
<dbReference type="FunFam" id="3.40.850.10:FF:000029">
    <property type="entry name" value="Kinesin-like protein KIF17"/>
    <property type="match status" value="1"/>
</dbReference>
<feature type="region of interest" description="Disordered" evidence="14">
    <location>
        <begin position="382"/>
        <end position="404"/>
    </location>
</feature>